<sequence length="338" mass="37159">MVETPSAEEILRRSVQEKPSGLNGAMPGAGNALVLNLATVADSFIPWGSAPSMRDRQLRSFLPTEPILASALYNICIRNAAFAWELDGPPLTVEVMQDILVQSEMGAGWQTMMVKVCTDLFSQDNGGFIEVIRESDAPDSPVMNLAHLDAARCQRTGDPEIPVIYHDRKNVRHKMEPHQIRMLAEFPSPIETMNGVQMCALSRVLRAAQLLRDISIYQREKVGGNNPNAIHLVSGVTSSEITDAMNAHKMNQAERGIQRWIVPAVIATVDPTATVSHEQIDLKTLPDGFDMDEIMKWYINQLALGFGADYQDFAPLPGKSIGTSTQSVVLHEKSRGKG</sequence>
<feature type="non-terminal residue" evidence="1">
    <location>
        <position position="338"/>
    </location>
</feature>
<evidence type="ECO:0008006" key="2">
    <source>
        <dbReference type="Google" id="ProtNLM"/>
    </source>
</evidence>
<evidence type="ECO:0000313" key="1">
    <source>
        <dbReference type="EMBL" id="KKL47103.1"/>
    </source>
</evidence>
<dbReference type="AlphaFoldDB" id="A0A0F9CCH2"/>
<gene>
    <name evidence="1" type="ORF">LCGC14_2338870</name>
</gene>
<protein>
    <recommendedName>
        <fullName evidence="2">Phage portal protein</fullName>
    </recommendedName>
</protein>
<name>A0A0F9CCH2_9ZZZZ</name>
<proteinExistence type="predicted"/>
<reference evidence="1" key="1">
    <citation type="journal article" date="2015" name="Nature">
        <title>Complex archaea that bridge the gap between prokaryotes and eukaryotes.</title>
        <authorList>
            <person name="Spang A."/>
            <person name="Saw J.H."/>
            <person name="Jorgensen S.L."/>
            <person name="Zaremba-Niedzwiedzka K."/>
            <person name="Martijn J."/>
            <person name="Lind A.E."/>
            <person name="van Eijk R."/>
            <person name="Schleper C."/>
            <person name="Guy L."/>
            <person name="Ettema T.J."/>
        </authorList>
    </citation>
    <scope>NUCLEOTIDE SEQUENCE</scope>
</reference>
<dbReference type="EMBL" id="LAZR01033789">
    <property type="protein sequence ID" value="KKL47103.1"/>
    <property type="molecule type" value="Genomic_DNA"/>
</dbReference>
<organism evidence="1">
    <name type="scientific">marine sediment metagenome</name>
    <dbReference type="NCBI Taxonomy" id="412755"/>
    <lineage>
        <taxon>unclassified sequences</taxon>
        <taxon>metagenomes</taxon>
        <taxon>ecological metagenomes</taxon>
    </lineage>
</organism>
<accession>A0A0F9CCH2</accession>
<comment type="caution">
    <text evidence="1">The sequence shown here is derived from an EMBL/GenBank/DDBJ whole genome shotgun (WGS) entry which is preliminary data.</text>
</comment>